<feature type="region of interest" description="Disordered" evidence="2">
    <location>
        <begin position="1"/>
        <end position="30"/>
    </location>
</feature>
<dbReference type="OrthoDB" id="10005859at2759"/>
<feature type="coiled-coil region" evidence="1">
    <location>
        <begin position="40"/>
        <end position="74"/>
    </location>
</feature>
<dbReference type="Proteomes" id="UP000007110">
    <property type="component" value="Unassembled WGS sequence"/>
</dbReference>
<feature type="compositionally biased region" description="Acidic residues" evidence="2">
    <location>
        <begin position="349"/>
        <end position="362"/>
    </location>
</feature>
<dbReference type="RefSeq" id="XP_030850654.1">
    <property type="nucleotide sequence ID" value="XM_030994794.1"/>
</dbReference>
<dbReference type="PANTHER" id="PTHR21468">
    <property type="entry name" value="HSD9"/>
    <property type="match status" value="1"/>
</dbReference>
<feature type="region of interest" description="Disordered" evidence="2">
    <location>
        <begin position="338"/>
        <end position="371"/>
    </location>
</feature>
<dbReference type="CTD" id="220047"/>
<feature type="compositionally biased region" description="Basic residues" evidence="2">
    <location>
        <begin position="1"/>
        <end position="20"/>
    </location>
</feature>
<feature type="coiled-coil region" evidence="1">
    <location>
        <begin position="115"/>
        <end position="199"/>
    </location>
</feature>
<evidence type="ECO:0008006" key="5">
    <source>
        <dbReference type="Google" id="ProtNLM"/>
    </source>
</evidence>
<evidence type="ECO:0000256" key="1">
    <source>
        <dbReference type="SAM" id="Coils"/>
    </source>
</evidence>
<protein>
    <recommendedName>
        <fullName evidence="5">Coiled-coil domain-containing protein 83</fullName>
    </recommendedName>
</protein>
<dbReference type="KEGG" id="spu:584368"/>
<dbReference type="GeneID" id="584368"/>
<dbReference type="AlphaFoldDB" id="A0A7M7PHA3"/>
<keyword evidence="4" id="KW-1185">Reference proteome</keyword>
<dbReference type="InParanoid" id="A0A7M7PHA3"/>
<proteinExistence type="predicted"/>
<sequence>MGKKGKKGKKSGKKSGKAKKDKKEKEPQMTIREAILAYQINVKENALEEFMYEIKGLEEKRQRNKERNERLKEEQLYHIKTLLKQAKERDKELEQVTVINKEQVETSLKEKWRSCKEEEKAIEDLKNEISETMKQYDEDLIQVKKWTEYKDKGSIEHAKHIKLLQEELEDMQKNFEEMTAHLERTLNIAKEEIKKETTERLDEQKYIASEKAIKTLDKFSSQEVIDNDWLKKELEIHKEETILLQEEVEGLERDNLEVMGQLFDCRTEDLKISRKFYLTQFEDNEDLTDGGILEFDLATSAISQGDMVPPVLPLTQGPRKQRPQSATQRAVEQKVFSLLPPEQGQAISEGEDEEEEEEDDEEVYARHRGEEEEYLGGLDNYLNFDDEDFDDYLKLGPLELKLLSIEGHTKPIHTHKKLSDQEEQSKLSAPDVWPVTGDMLRSVTRTSMQET</sequence>
<dbReference type="PANTHER" id="PTHR21468:SF1">
    <property type="entry name" value="COILED-COIL DOMAIN-CONTAINING PROTEIN 83"/>
    <property type="match status" value="1"/>
</dbReference>
<keyword evidence="1" id="KW-0175">Coiled coil</keyword>
<evidence type="ECO:0000256" key="2">
    <source>
        <dbReference type="SAM" id="MobiDB-lite"/>
    </source>
</evidence>
<reference evidence="4" key="1">
    <citation type="submission" date="2015-02" db="EMBL/GenBank/DDBJ databases">
        <title>Genome sequencing for Strongylocentrotus purpuratus.</title>
        <authorList>
            <person name="Murali S."/>
            <person name="Liu Y."/>
            <person name="Vee V."/>
            <person name="English A."/>
            <person name="Wang M."/>
            <person name="Skinner E."/>
            <person name="Han Y."/>
            <person name="Muzny D.M."/>
            <person name="Worley K.C."/>
            <person name="Gibbs R.A."/>
        </authorList>
    </citation>
    <scope>NUCLEOTIDE SEQUENCE</scope>
</reference>
<evidence type="ECO:0000313" key="3">
    <source>
        <dbReference type="EnsemblMetazoa" id="XP_030850654"/>
    </source>
</evidence>
<evidence type="ECO:0000313" key="4">
    <source>
        <dbReference type="Proteomes" id="UP000007110"/>
    </source>
</evidence>
<reference evidence="3" key="2">
    <citation type="submission" date="2021-01" db="UniProtKB">
        <authorList>
            <consortium name="EnsemblMetazoa"/>
        </authorList>
    </citation>
    <scope>IDENTIFICATION</scope>
</reference>
<dbReference type="InterPro" id="IPR026702">
    <property type="entry name" value="CCDC83"/>
</dbReference>
<accession>A0A7M7PHA3</accession>
<dbReference type="EnsemblMetazoa" id="XM_030994794">
    <property type="protein sequence ID" value="XP_030850654"/>
    <property type="gene ID" value="LOC584368"/>
</dbReference>
<name>A0A7M7PHA3_STRPU</name>
<dbReference type="OMA" id="EVHENEW"/>
<feature type="region of interest" description="Disordered" evidence="2">
    <location>
        <begin position="414"/>
        <end position="433"/>
    </location>
</feature>
<organism evidence="3 4">
    <name type="scientific">Strongylocentrotus purpuratus</name>
    <name type="common">Purple sea urchin</name>
    <dbReference type="NCBI Taxonomy" id="7668"/>
    <lineage>
        <taxon>Eukaryota</taxon>
        <taxon>Metazoa</taxon>
        <taxon>Echinodermata</taxon>
        <taxon>Eleutherozoa</taxon>
        <taxon>Echinozoa</taxon>
        <taxon>Echinoidea</taxon>
        <taxon>Euechinoidea</taxon>
        <taxon>Echinacea</taxon>
        <taxon>Camarodonta</taxon>
        <taxon>Echinidea</taxon>
        <taxon>Strongylocentrotidae</taxon>
        <taxon>Strongylocentrotus</taxon>
    </lineage>
</organism>